<feature type="compositionally biased region" description="Polar residues" evidence="1">
    <location>
        <begin position="106"/>
        <end position="121"/>
    </location>
</feature>
<feature type="compositionally biased region" description="Polar residues" evidence="1">
    <location>
        <begin position="70"/>
        <end position="81"/>
    </location>
</feature>
<feature type="compositionally biased region" description="Low complexity" evidence="1">
    <location>
        <begin position="30"/>
        <end position="41"/>
    </location>
</feature>
<dbReference type="EMBL" id="JBANMG010000008">
    <property type="protein sequence ID" value="KAK6949912.1"/>
    <property type="molecule type" value="Genomic_DNA"/>
</dbReference>
<evidence type="ECO:0000256" key="1">
    <source>
        <dbReference type="SAM" id="MobiDB-lite"/>
    </source>
</evidence>
<keyword evidence="3" id="KW-1185">Reference proteome</keyword>
<sequence length="330" mass="37708">MCRLHDAGSRSIPPPKPPAPDSSSHVGWDLPQKPLTTPQPQHSTPSRPSSSLDFGNPARYLPPPGFRVFTLSSPPSVSDQEYLTFKSLRGLPSPSTYPGRGGSALWNVTPSPQARTPTNGPVAQHRHLRKRDYRMLPTGESPSDRPPPPRPSGKTPPWRKNRNVGPSPFQRPKRPRTPLGQPFMSRTEAILEAKGHDPIRRYFDLCLKEGVNCLDAYEQKLLCAYIDPEKEHQRGLVYRLVEQILWWNRSHKLTYKLLNWIQTRDQNTEITIRMLSERLSVPEPEDYDKTMSLEELDELMNCQIAVDLCKKELQKKKDEQEEDSPEYSMC</sequence>
<comment type="caution">
    <text evidence="2">The sequence shown here is derived from an EMBL/GenBank/DDBJ whole genome shotgun (WGS) entry which is preliminary data.</text>
</comment>
<accession>A0AAX6MCJ3</accession>
<gene>
    <name evidence="2" type="ORF">Daesc_008235</name>
</gene>
<protein>
    <submittedName>
        <fullName evidence="2">Uncharacterized protein</fullName>
    </submittedName>
</protein>
<name>A0AAX6MCJ3_9PEZI</name>
<feature type="region of interest" description="Disordered" evidence="1">
    <location>
        <begin position="1"/>
        <end position="183"/>
    </location>
</feature>
<organism evidence="2 3">
    <name type="scientific">Daldinia eschscholtzii</name>
    <dbReference type="NCBI Taxonomy" id="292717"/>
    <lineage>
        <taxon>Eukaryota</taxon>
        <taxon>Fungi</taxon>
        <taxon>Dikarya</taxon>
        <taxon>Ascomycota</taxon>
        <taxon>Pezizomycotina</taxon>
        <taxon>Sordariomycetes</taxon>
        <taxon>Xylariomycetidae</taxon>
        <taxon>Xylariales</taxon>
        <taxon>Hypoxylaceae</taxon>
        <taxon>Daldinia</taxon>
    </lineage>
</organism>
<evidence type="ECO:0000313" key="3">
    <source>
        <dbReference type="Proteomes" id="UP001369815"/>
    </source>
</evidence>
<dbReference type="Proteomes" id="UP001369815">
    <property type="component" value="Unassembled WGS sequence"/>
</dbReference>
<proteinExistence type="predicted"/>
<feature type="compositionally biased region" description="Polar residues" evidence="1">
    <location>
        <begin position="42"/>
        <end position="53"/>
    </location>
</feature>
<dbReference type="AlphaFoldDB" id="A0AAX6MCJ3"/>
<reference evidence="2 3" key="1">
    <citation type="journal article" date="2024" name="Front Chem Biol">
        <title>Unveiling the potential of Daldinia eschscholtzii MFLUCC 19-0629 through bioactivity and bioinformatics studies for enhanced sustainable agriculture production.</title>
        <authorList>
            <person name="Brooks S."/>
            <person name="Weaver J.A."/>
            <person name="Klomchit A."/>
            <person name="Alharthi S.A."/>
            <person name="Onlamun T."/>
            <person name="Nurani R."/>
            <person name="Vong T.K."/>
            <person name="Alberti F."/>
            <person name="Greco C."/>
        </authorList>
    </citation>
    <scope>NUCLEOTIDE SEQUENCE [LARGE SCALE GENOMIC DNA]</scope>
    <source>
        <strain evidence="2">MFLUCC 19-0629</strain>
    </source>
</reference>
<evidence type="ECO:0000313" key="2">
    <source>
        <dbReference type="EMBL" id="KAK6949912.1"/>
    </source>
</evidence>